<dbReference type="Gene3D" id="3.40.80.10">
    <property type="entry name" value="Peptidoglycan recognition protein-like"/>
    <property type="match status" value="1"/>
</dbReference>
<evidence type="ECO:0000256" key="1">
    <source>
        <dbReference type="SAM" id="MobiDB-lite"/>
    </source>
</evidence>
<name>A0A4R5P6E7_9MYCO</name>
<evidence type="ECO:0000313" key="4">
    <source>
        <dbReference type="Proteomes" id="UP000295627"/>
    </source>
</evidence>
<gene>
    <name evidence="3" type="ORF">EJ571_20790</name>
</gene>
<dbReference type="SMART" id="SM00644">
    <property type="entry name" value="Ami_2"/>
    <property type="match status" value="1"/>
</dbReference>
<dbReference type="RefSeq" id="WP_078332501.1">
    <property type="nucleotide sequence ID" value="NZ_MAFQ01000001.1"/>
</dbReference>
<dbReference type="GO" id="GO:0009253">
    <property type="term" value="P:peptidoglycan catabolic process"/>
    <property type="evidence" value="ECO:0007669"/>
    <property type="project" value="InterPro"/>
</dbReference>
<dbReference type="InterPro" id="IPR036505">
    <property type="entry name" value="Amidase/PGRP_sf"/>
</dbReference>
<comment type="caution">
    <text evidence="3">The sequence shown here is derived from an EMBL/GenBank/DDBJ whole genome shotgun (WGS) entry which is preliminary data.</text>
</comment>
<proteinExistence type="predicted"/>
<feature type="region of interest" description="Disordered" evidence="1">
    <location>
        <begin position="174"/>
        <end position="199"/>
    </location>
</feature>
<feature type="compositionally biased region" description="Polar residues" evidence="1">
    <location>
        <begin position="187"/>
        <end position="199"/>
    </location>
</feature>
<sequence length="500" mass="55003">MSFVWFRPDGPLRSREQIAREVHAVSLARGLDELATVLTLMCIDVEVGADDDNGDPQWWCPWNANDPSSEKYPHDAESDDGRSVGYFQQQNGAPGEVVAGSDNWWGNMRSRMTLALAADVFQTRLADDYGRAAGNPALAGQFVQRVQRSAYPDRYAARWDEAWAVLRRALAQGPVTPKPPLPPIGTGSPTTRTRLTSNRYVGRGGKTPRWIVVHTQEGGRSAWDLAGFLISTQGTPGAVSYNACVDDVETVLTVNWDDTPWSAVNANSYAFHICMAGSYSGWDRGKWLETDASDGKNEDLQLTRTAQLIAWLCRTYDIPVEYIGGNGIPWGRDGICGHRDFGSWGGGHTDPGDNFPWDELIRRVRLYLDTSTGDEDMAQVPQSEWQEVIDFVRGQNQPIPSTSPLRHLGEGNVTTRADLPRAIDANQHVTAVVTLANEGHTPSIALLWEVSTAADMPGKYPDRQEDAKLAKALLASISKAKVTVAREDIKAWLDAEKKAA</sequence>
<dbReference type="CDD" id="cd06583">
    <property type="entry name" value="PGRP"/>
    <property type="match status" value="1"/>
</dbReference>
<organism evidence="3 4">
    <name type="scientific">Mycobacteroides franklinii</name>
    <dbReference type="NCBI Taxonomy" id="948102"/>
    <lineage>
        <taxon>Bacteria</taxon>
        <taxon>Bacillati</taxon>
        <taxon>Actinomycetota</taxon>
        <taxon>Actinomycetes</taxon>
        <taxon>Mycobacteriales</taxon>
        <taxon>Mycobacteriaceae</taxon>
        <taxon>Mycobacteroides</taxon>
    </lineage>
</organism>
<evidence type="ECO:0000259" key="2">
    <source>
        <dbReference type="SMART" id="SM00644"/>
    </source>
</evidence>
<dbReference type="AlphaFoldDB" id="A0A4R5P6E7"/>
<evidence type="ECO:0000313" key="3">
    <source>
        <dbReference type="EMBL" id="TDH19020.1"/>
    </source>
</evidence>
<dbReference type="InterPro" id="IPR002502">
    <property type="entry name" value="Amidase_domain"/>
</dbReference>
<feature type="domain" description="N-acetylmuramoyl-L-alanine amidase" evidence="2">
    <location>
        <begin position="196"/>
        <end position="352"/>
    </location>
</feature>
<dbReference type="EMBL" id="RXLR01000019">
    <property type="protein sequence ID" value="TDH19020.1"/>
    <property type="molecule type" value="Genomic_DNA"/>
</dbReference>
<accession>A0A4R5P6E7</accession>
<dbReference type="GO" id="GO:0008745">
    <property type="term" value="F:N-acetylmuramoyl-L-alanine amidase activity"/>
    <property type="evidence" value="ECO:0007669"/>
    <property type="project" value="InterPro"/>
</dbReference>
<reference evidence="3 4" key="1">
    <citation type="journal article" date="2019" name="Sci. Rep.">
        <title>Extended insight into the Mycobacterium chelonae-abscessus complex through whole genome sequencing of Mycobacterium salmoniphilum outbreak and Mycobacterium salmoniphilum-like strains.</title>
        <authorList>
            <person name="Behra P.R.K."/>
            <person name="Das S."/>
            <person name="Pettersson B.M.F."/>
            <person name="Shirreff L."/>
            <person name="DuCote T."/>
            <person name="Jacobsson K.G."/>
            <person name="Ennis D.G."/>
            <person name="Kirsebom L.A."/>
        </authorList>
    </citation>
    <scope>NUCLEOTIDE SEQUENCE [LARGE SCALE GENOMIC DNA]</scope>
    <source>
        <strain evidence="3 4">DSM 45524</strain>
    </source>
</reference>
<dbReference type="Pfam" id="PF01510">
    <property type="entry name" value="Amidase_2"/>
    <property type="match status" value="1"/>
</dbReference>
<dbReference type="Proteomes" id="UP000295627">
    <property type="component" value="Unassembled WGS sequence"/>
</dbReference>
<dbReference type="SUPFAM" id="SSF55846">
    <property type="entry name" value="N-acetylmuramoyl-L-alanine amidase-like"/>
    <property type="match status" value="1"/>
</dbReference>
<protein>
    <submittedName>
        <fullName evidence="3">N-acetylmuramoyl-L-alanine amidase</fullName>
    </submittedName>
</protein>